<feature type="transmembrane region" description="Helical" evidence="1">
    <location>
        <begin position="21"/>
        <end position="44"/>
    </location>
</feature>
<evidence type="ECO:0000313" key="2">
    <source>
        <dbReference type="EMBL" id="AEP14342.1"/>
    </source>
</evidence>
<keyword evidence="1" id="KW-0812">Transmembrane</keyword>
<keyword evidence="1" id="KW-0472">Membrane</keyword>
<accession>G5CJ65</accession>
<keyword evidence="1" id="KW-1133">Transmembrane helix</keyword>
<geneLocation type="plasmid" evidence="2">
    <name>pY0017</name>
</geneLocation>
<gene>
    <name evidence="2" type="primary">orfY27</name>
</gene>
<protein>
    <submittedName>
        <fullName evidence="2">Uncharacterized protein</fullName>
    </submittedName>
</protein>
<proteinExistence type="predicted"/>
<evidence type="ECO:0000256" key="1">
    <source>
        <dbReference type="SAM" id="Phobius"/>
    </source>
</evidence>
<name>G5CJ65_9FIRM</name>
<organism evidence="2">
    <name type="scientific">Sulfobacillus thermotolerans</name>
    <dbReference type="NCBI Taxonomy" id="338644"/>
    <lineage>
        <taxon>Bacteria</taxon>
        <taxon>Bacillati</taxon>
        <taxon>Bacillota</taxon>
        <taxon>Clostridia</taxon>
        <taxon>Eubacteriales</taxon>
        <taxon>Clostridiales Family XVII. Incertae Sedis</taxon>
        <taxon>Sulfobacillus</taxon>
    </lineage>
</organism>
<sequence length="294" mass="30694">MTGKKRWYAARGHPRGLSTGVGMVGGLILVTTGLTGGLAAAQLVRVHAVLAQAAHAAAQSEQQQGCWTESTTQVVYQTLKEAGVNPGSVALTADTAQSTTYGGRVTAGLTTKVGVSVLGAPWLQIPISAAATAPSFYTPTTAGGTNPACIAPATCPTVTTDHQQCTPAHQSCQTATTEVCTPVSQQVCGPVTTTSCGDTTQDEYTCAPQQFCQTNYWDCSDPGTASCPPADWVTTCTTQEECHDQPVTVYRCHDVTTNACRTVTTESCHPITQEQCRTIPEQCTTVPETVSACE</sequence>
<dbReference type="EMBL" id="JN119830">
    <property type="protein sequence ID" value="AEP14342.1"/>
    <property type="molecule type" value="Genomic_DNA"/>
</dbReference>
<reference evidence="2" key="1">
    <citation type="journal article" date="2011" name="Appl. Environ. Microbiol.">
        <title>Two Large, Related, Cryptic Plasmids from Geographically Distinct Isolates of Sulfobacillus thermotolerans.</title>
        <authorList>
            <person name="Deane S.M."/>
            <person name="Rawlings D.E."/>
        </authorList>
    </citation>
    <scope>NUCLEOTIDE SEQUENCE</scope>
    <source>
        <strain evidence="2">Y0017</strain>
        <plasmid evidence="2">pY0017</plasmid>
    </source>
</reference>
<dbReference type="AlphaFoldDB" id="G5CJ65"/>
<keyword evidence="2" id="KW-0614">Plasmid</keyword>